<feature type="signal peptide" evidence="2">
    <location>
        <begin position="1"/>
        <end position="24"/>
    </location>
</feature>
<evidence type="ECO:0000313" key="4">
    <source>
        <dbReference type="Proteomes" id="UP000282060"/>
    </source>
</evidence>
<evidence type="ECO:0008006" key="5">
    <source>
        <dbReference type="Google" id="ProtNLM"/>
    </source>
</evidence>
<comment type="caution">
    <text evidence="3">The sequence shown here is derived from an EMBL/GenBank/DDBJ whole genome shotgun (WGS) entry which is preliminary data.</text>
</comment>
<keyword evidence="1" id="KW-0472">Membrane</keyword>
<keyword evidence="1" id="KW-1133">Transmembrane helix</keyword>
<dbReference type="Proteomes" id="UP000282060">
    <property type="component" value="Unassembled WGS sequence"/>
</dbReference>
<dbReference type="OrthoDB" id="6272645at2"/>
<name>A0A431WGK1_9GAMM</name>
<feature type="chain" id="PRO_5019233703" description="DUF3325 domain-containing protein" evidence="2">
    <location>
        <begin position="25"/>
        <end position="105"/>
    </location>
</feature>
<protein>
    <recommendedName>
        <fullName evidence="5">DUF3325 domain-containing protein</fullName>
    </recommendedName>
</protein>
<organism evidence="3 4">
    <name type="scientific">Shewanella atlantica</name>
    <dbReference type="NCBI Taxonomy" id="271099"/>
    <lineage>
        <taxon>Bacteria</taxon>
        <taxon>Pseudomonadati</taxon>
        <taxon>Pseudomonadota</taxon>
        <taxon>Gammaproteobacteria</taxon>
        <taxon>Alteromonadales</taxon>
        <taxon>Shewanellaceae</taxon>
        <taxon>Shewanella</taxon>
    </lineage>
</organism>
<dbReference type="RefSeq" id="WP_126503966.1">
    <property type="nucleotide sequence ID" value="NZ_RXNV01000001.1"/>
</dbReference>
<keyword evidence="1" id="KW-0812">Transmembrane</keyword>
<proteinExistence type="predicted"/>
<dbReference type="AlphaFoldDB" id="A0A431WGK1"/>
<gene>
    <name evidence="3" type="ORF">EKG39_02705</name>
</gene>
<keyword evidence="2" id="KW-0732">Signal</keyword>
<evidence type="ECO:0000256" key="2">
    <source>
        <dbReference type="SAM" id="SignalP"/>
    </source>
</evidence>
<reference evidence="3 4" key="1">
    <citation type="submission" date="2018-12" db="EMBL/GenBank/DDBJ databases">
        <authorList>
            <person name="Yu L."/>
        </authorList>
    </citation>
    <scope>NUCLEOTIDE SEQUENCE [LARGE SCALE GENOMIC DNA]</scope>
    <source>
        <strain evidence="3 4">HAW-EB5</strain>
    </source>
</reference>
<evidence type="ECO:0000313" key="3">
    <source>
        <dbReference type="EMBL" id="RTR34589.1"/>
    </source>
</evidence>
<dbReference type="EMBL" id="RXNV01000001">
    <property type="protein sequence ID" value="RTR34589.1"/>
    <property type="molecule type" value="Genomic_DNA"/>
</dbReference>
<accession>A0A431WGK1</accession>
<feature type="transmembrane region" description="Helical" evidence="1">
    <location>
        <begin position="63"/>
        <end position="79"/>
    </location>
</feature>
<evidence type="ECO:0000256" key="1">
    <source>
        <dbReference type="SAM" id="Phobius"/>
    </source>
</evidence>
<feature type="transmembrane region" description="Helical" evidence="1">
    <location>
        <begin position="85"/>
        <end position="104"/>
    </location>
</feature>
<keyword evidence="4" id="KW-1185">Reference proteome</keyword>
<sequence length="105" mass="11042">MFWFATAFLISAAVYMFAPVKATAQAESYSDKLNLGDLSLLILPAGVLVWLMFSLLSGDTNSYGAASIGFVLTACSIALPKLHKFILPCAALTAISLLIGVAQAI</sequence>
<feature type="transmembrane region" description="Helical" evidence="1">
    <location>
        <begin position="38"/>
        <end position="56"/>
    </location>
</feature>